<dbReference type="Proteomes" id="UP000504607">
    <property type="component" value="Chromosome 16"/>
</dbReference>
<feature type="domain" description="C3H1-type" evidence="8">
    <location>
        <begin position="113"/>
        <end position="140"/>
    </location>
</feature>
<dbReference type="Gene3D" id="4.10.1000.10">
    <property type="entry name" value="Zinc finger, CCCH-type"/>
    <property type="match status" value="2"/>
</dbReference>
<dbReference type="Pfam" id="PF14608">
    <property type="entry name" value="zf-CCCH_2"/>
    <property type="match status" value="1"/>
</dbReference>
<feature type="compositionally biased region" description="Basic and acidic residues" evidence="7">
    <location>
        <begin position="370"/>
        <end position="403"/>
    </location>
</feature>
<dbReference type="GO" id="GO:0003677">
    <property type="term" value="F:DNA binding"/>
    <property type="evidence" value="ECO:0007669"/>
    <property type="project" value="UniProtKB-KW"/>
</dbReference>
<sequence>MQNGGERKRIRPSTAEDEVLKKNTDCVFFLASPLACNKGNECEYRHTEGAIFNPKDCWYWLNGNCLNPKCLFRHPPLDGLFGTQGPSSRLVQPPSQTVATTKIPAGHAPYTTKKQSAPCYHFQRGHCLKGERCPFTHGPQASGNPILQQVAKVTTTTPEPSLQHSHKNQRQIPHGNSISTRLQGRITLPGRSSPNIPNDLQSDNNGNRGRPRGRLSPPRPRNYWGWHHERVRQRSNEEFAADARSTIVKRTRRDDTGPLDFAGPKSLAELKGTKVIENSQEVSTKSTGDAAPLELNNMKLAKEAGLRYPKDSLSFEGPKPLSIILKRKREAVSANGASSGDENDRRKGENTAGGSVSVALSDVRSILPVETKKDGHDKASSLEEHRDRTAKKEEEEGLNHGEEGSICDGCSSAKEDMFDADDNMEVDAMEDQELEIYDQTYGESDYEAVEGGDSNSKYDEDVYQENEDEFDDEDDFAKKVGALLGCV</sequence>
<dbReference type="SUPFAM" id="SSF90229">
    <property type="entry name" value="CCCH zinc finger"/>
    <property type="match status" value="1"/>
</dbReference>
<keyword evidence="5" id="KW-0238">DNA-binding</keyword>
<keyword evidence="2" id="KW-0677">Repeat</keyword>
<dbReference type="PANTHER" id="PTHR15725">
    <property type="entry name" value="ZN-FINGER, C-X8-C-X5-C-X3-H TYPE-CONTAINING"/>
    <property type="match status" value="1"/>
</dbReference>
<feature type="domain" description="C3H1-type" evidence="8">
    <location>
        <begin position="51"/>
        <end position="77"/>
    </location>
</feature>
<dbReference type="InterPro" id="IPR041686">
    <property type="entry name" value="Znf-CCCH_3"/>
</dbReference>
<feature type="domain" description="C3H1-type" evidence="8">
    <location>
        <begin position="20"/>
        <end position="49"/>
    </location>
</feature>
<feature type="zinc finger region" description="C3H1-type" evidence="6">
    <location>
        <begin position="51"/>
        <end position="77"/>
    </location>
</feature>
<feature type="zinc finger region" description="C3H1-type" evidence="6">
    <location>
        <begin position="113"/>
        <end position="140"/>
    </location>
</feature>
<evidence type="ECO:0000256" key="7">
    <source>
        <dbReference type="SAM" id="MobiDB-lite"/>
    </source>
</evidence>
<dbReference type="OrthoDB" id="5395350at2759"/>
<feature type="compositionally biased region" description="Polar residues" evidence="7">
    <location>
        <begin position="190"/>
        <end position="203"/>
    </location>
</feature>
<evidence type="ECO:0000256" key="5">
    <source>
        <dbReference type="ARBA" id="ARBA00023125"/>
    </source>
</evidence>
<accession>A0A6I9SCF7</accession>
<dbReference type="GO" id="GO:0003729">
    <property type="term" value="F:mRNA binding"/>
    <property type="evidence" value="ECO:0007669"/>
    <property type="project" value="TreeGrafter"/>
</dbReference>
<dbReference type="FunFam" id="4.10.1000.10:FF:000021">
    <property type="entry name" value="Zinc finger CCCH domain-containing protein 17"/>
    <property type="match status" value="1"/>
</dbReference>
<feature type="region of interest" description="Disordered" evidence="7">
    <location>
        <begin position="153"/>
        <end position="224"/>
    </location>
</feature>
<keyword evidence="9" id="KW-1185">Reference proteome</keyword>
<evidence type="ECO:0000256" key="1">
    <source>
        <dbReference type="ARBA" id="ARBA00022723"/>
    </source>
</evidence>
<dbReference type="FunCoup" id="A0A6I9SCF7">
    <property type="interactions" value="2599"/>
</dbReference>
<keyword evidence="1 6" id="KW-0479">Metal-binding</keyword>
<feature type="zinc finger region" description="C3H1-type" evidence="6">
    <location>
        <begin position="20"/>
        <end position="49"/>
    </location>
</feature>
<dbReference type="AlphaFoldDB" id="A0A6I9SCF7"/>
<evidence type="ECO:0000256" key="4">
    <source>
        <dbReference type="ARBA" id="ARBA00022833"/>
    </source>
</evidence>
<dbReference type="InterPro" id="IPR036855">
    <property type="entry name" value="Znf_CCCH_sf"/>
</dbReference>
<keyword evidence="3 6" id="KW-0863">Zinc-finger</keyword>
<evidence type="ECO:0000313" key="10">
    <source>
        <dbReference type="RefSeq" id="XP_010940968.1"/>
    </source>
</evidence>
<evidence type="ECO:0000256" key="6">
    <source>
        <dbReference type="PROSITE-ProRule" id="PRU00723"/>
    </source>
</evidence>
<dbReference type="PROSITE" id="PS50103">
    <property type="entry name" value="ZF_C3H1"/>
    <property type="match status" value="3"/>
</dbReference>
<proteinExistence type="predicted"/>
<feature type="compositionally biased region" description="Polar residues" evidence="7">
    <location>
        <begin position="153"/>
        <end position="163"/>
    </location>
</feature>
<dbReference type="GO" id="GO:0008270">
    <property type="term" value="F:zinc ion binding"/>
    <property type="evidence" value="ECO:0007669"/>
    <property type="project" value="UniProtKB-KW"/>
</dbReference>
<dbReference type="Pfam" id="PF15663">
    <property type="entry name" value="zf-CCCH_3"/>
    <property type="match status" value="1"/>
</dbReference>
<dbReference type="RefSeq" id="XP_010940968.1">
    <property type="nucleotide sequence ID" value="XM_010942666.3"/>
</dbReference>
<keyword evidence="4 6" id="KW-0862">Zinc</keyword>
<evidence type="ECO:0000259" key="8">
    <source>
        <dbReference type="PROSITE" id="PS50103"/>
    </source>
</evidence>
<feature type="region of interest" description="Disordered" evidence="7">
    <location>
        <begin position="330"/>
        <end position="414"/>
    </location>
</feature>
<reference evidence="10" key="1">
    <citation type="submission" date="2025-08" db="UniProtKB">
        <authorList>
            <consortium name="RefSeq"/>
        </authorList>
    </citation>
    <scope>IDENTIFICATION</scope>
</reference>
<dbReference type="SMART" id="SM00356">
    <property type="entry name" value="ZnF_C3H1"/>
    <property type="match status" value="3"/>
</dbReference>
<evidence type="ECO:0000256" key="3">
    <source>
        <dbReference type="ARBA" id="ARBA00022771"/>
    </source>
</evidence>
<protein>
    <submittedName>
        <fullName evidence="10">Zinc finger CCCH domain-containing protein 32-like</fullName>
    </submittedName>
</protein>
<evidence type="ECO:0000256" key="2">
    <source>
        <dbReference type="ARBA" id="ARBA00022737"/>
    </source>
</evidence>
<name>A0A6I9SCF7_ELAGV</name>
<feature type="compositionally biased region" description="Polar residues" evidence="7">
    <location>
        <begin position="170"/>
        <end position="182"/>
    </location>
</feature>
<dbReference type="InterPro" id="IPR000571">
    <property type="entry name" value="Znf_CCCH"/>
</dbReference>
<evidence type="ECO:0000313" key="9">
    <source>
        <dbReference type="Proteomes" id="UP000504607"/>
    </source>
</evidence>
<gene>
    <name evidence="10" type="primary">LOC105059392</name>
</gene>
<dbReference type="PANTHER" id="PTHR15725:SF14">
    <property type="entry name" value="ZINC FINGER CCCH DOMAIN-CONTAINING PROTEIN 11A"/>
    <property type="match status" value="1"/>
</dbReference>
<organism evidence="9 10">
    <name type="scientific">Elaeis guineensis var. tenera</name>
    <name type="common">Oil palm</name>
    <dbReference type="NCBI Taxonomy" id="51953"/>
    <lineage>
        <taxon>Eukaryota</taxon>
        <taxon>Viridiplantae</taxon>
        <taxon>Streptophyta</taxon>
        <taxon>Embryophyta</taxon>
        <taxon>Tracheophyta</taxon>
        <taxon>Spermatophyta</taxon>
        <taxon>Magnoliopsida</taxon>
        <taxon>Liliopsida</taxon>
        <taxon>Arecaceae</taxon>
        <taxon>Arecoideae</taxon>
        <taxon>Cocoseae</taxon>
        <taxon>Elaeidinae</taxon>
        <taxon>Elaeis</taxon>
    </lineage>
</organism>
<dbReference type="InParanoid" id="A0A6I9SCF7"/>